<comment type="caution">
    <text evidence="1">The sequence shown here is derived from an EMBL/GenBank/DDBJ whole genome shotgun (WGS) entry which is preliminary data.</text>
</comment>
<dbReference type="EMBL" id="JAAVJH010000028">
    <property type="protein sequence ID" value="NJR80698.1"/>
    <property type="molecule type" value="Genomic_DNA"/>
</dbReference>
<name>A0ABX1CRX0_9SPHN</name>
<sequence length="172" mass="18905">MHRVHYFDSSEQAYDACLDDAPCIEEGDIVAILSEGVIGLASTDPVVVTLEAGALRHVRPMPMTVILTELVHDAVQLRRAVETALRHHLPVEPHFLGFAAPVIPFPHGQTVVALTFDDIMVAVDAIGHRLSALRRRAVNAYSESAEALFLSRAVDQLVAARIRLQRHPRPDP</sequence>
<dbReference type="RefSeq" id="WP_168136209.1">
    <property type="nucleotide sequence ID" value="NZ_JAAVJH010000028.1"/>
</dbReference>
<accession>A0ABX1CRX0</accession>
<reference evidence="1 2" key="1">
    <citation type="submission" date="2020-03" db="EMBL/GenBank/DDBJ databases">
        <authorList>
            <person name="Wang L."/>
            <person name="He N."/>
            <person name="Li Y."/>
            <person name="Fang Y."/>
            <person name="Zhang F."/>
        </authorList>
    </citation>
    <scope>NUCLEOTIDE SEQUENCE [LARGE SCALE GENOMIC DNA]</scope>
    <source>
        <strain evidence="1 2">36D10-4-7</strain>
    </source>
</reference>
<dbReference type="Proteomes" id="UP000732399">
    <property type="component" value="Unassembled WGS sequence"/>
</dbReference>
<evidence type="ECO:0000313" key="2">
    <source>
        <dbReference type="Proteomes" id="UP000732399"/>
    </source>
</evidence>
<keyword evidence="2" id="KW-1185">Reference proteome</keyword>
<evidence type="ECO:0000313" key="1">
    <source>
        <dbReference type="EMBL" id="NJR80698.1"/>
    </source>
</evidence>
<protein>
    <submittedName>
        <fullName evidence="1">Uncharacterized protein</fullName>
    </submittedName>
</protein>
<organism evidence="1 2">
    <name type="scientific">Sphingomonas corticis</name>
    <dbReference type="NCBI Taxonomy" id="2722791"/>
    <lineage>
        <taxon>Bacteria</taxon>
        <taxon>Pseudomonadati</taxon>
        <taxon>Pseudomonadota</taxon>
        <taxon>Alphaproteobacteria</taxon>
        <taxon>Sphingomonadales</taxon>
        <taxon>Sphingomonadaceae</taxon>
        <taxon>Sphingomonas</taxon>
    </lineage>
</organism>
<gene>
    <name evidence="1" type="ORF">HBH26_19165</name>
</gene>
<proteinExistence type="predicted"/>